<dbReference type="RefSeq" id="WP_121622691.1">
    <property type="nucleotide sequence ID" value="NZ_JACIIW010000001.1"/>
</dbReference>
<dbReference type="OrthoDB" id="8264876at2"/>
<evidence type="ECO:0000313" key="2">
    <source>
        <dbReference type="Proteomes" id="UP000269692"/>
    </source>
</evidence>
<accession>A0A3L7AIS1</accession>
<reference evidence="1 2" key="1">
    <citation type="submission" date="2018-10" db="EMBL/GenBank/DDBJ databases">
        <title>Xanthobacter tagetidis genome sequencing and assembly.</title>
        <authorList>
            <person name="Maclea K.S."/>
            <person name="Goen A.E."/>
            <person name="Fatima S.A."/>
        </authorList>
    </citation>
    <scope>NUCLEOTIDE SEQUENCE [LARGE SCALE GENOMIC DNA]</scope>
    <source>
        <strain evidence="1 2">ATCC 700314</strain>
    </source>
</reference>
<evidence type="ECO:0000313" key="1">
    <source>
        <dbReference type="EMBL" id="RLP79481.1"/>
    </source>
</evidence>
<organism evidence="1 2">
    <name type="scientific">Xanthobacter tagetidis</name>
    <dbReference type="NCBI Taxonomy" id="60216"/>
    <lineage>
        <taxon>Bacteria</taxon>
        <taxon>Pseudomonadati</taxon>
        <taxon>Pseudomonadota</taxon>
        <taxon>Alphaproteobacteria</taxon>
        <taxon>Hyphomicrobiales</taxon>
        <taxon>Xanthobacteraceae</taxon>
        <taxon>Xanthobacter</taxon>
    </lineage>
</organism>
<comment type="caution">
    <text evidence="1">The sequence shown here is derived from an EMBL/GenBank/DDBJ whole genome shotgun (WGS) entry which is preliminary data.</text>
</comment>
<dbReference type="Proteomes" id="UP000269692">
    <property type="component" value="Unassembled WGS sequence"/>
</dbReference>
<name>A0A3L7AIS1_9HYPH</name>
<dbReference type="EMBL" id="RCTF01000005">
    <property type="protein sequence ID" value="RLP79481.1"/>
    <property type="molecule type" value="Genomic_DNA"/>
</dbReference>
<protein>
    <submittedName>
        <fullName evidence="1">Uncharacterized protein</fullName>
    </submittedName>
</protein>
<gene>
    <name evidence="1" type="ORF">D9R14_07400</name>
</gene>
<sequence length="239" mass="26152">MVRAPAQRPTPRISVNDLAQFMVSSDTARMGIIRRAKTPPAAPIIRYRDVRPVVTAYLADPLRTVNHIVAAEAMFDQRASDPAESPLRQDDARQSIEVLHALQQMQNSLGAFDFHAAPPDQPKINLAGVEVSIRAELLVHGVARGGAHQIGGAVLRLTQDVGDSDAARDKRREMGLYVATMASRHIGDHFAGTRTVSNRLCMSIDVQHGEVFIAPPAVTRRMADMENACRFIAAMWESA</sequence>
<keyword evidence="2" id="KW-1185">Reference proteome</keyword>
<proteinExistence type="predicted"/>
<dbReference type="AlphaFoldDB" id="A0A3L7AIS1"/>